<dbReference type="InterPro" id="IPR017437">
    <property type="entry name" value="ATP-NAD_kinase_PpnK-typ_C"/>
</dbReference>
<evidence type="ECO:0000256" key="7">
    <source>
        <dbReference type="ARBA" id="ARBA00023027"/>
    </source>
</evidence>
<dbReference type="Gene3D" id="2.60.200.30">
    <property type="entry name" value="Probable inorganic polyphosphate/atp-NAD kinase, domain 2"/>
    <property type="match status" value="1"/>
</dbReference>
<evidence type="ECO:0000256" key="4">
    <source>
        <dbReference type="ARBA" id="ARBA00022777"/>
    </source>
</evidence>
<dbReference type="STRING" id="58919.A0A316ZBB5"/>
<feature type="region of interest" description="Disordered" evidence="8">
    <location>
        <begin position="414"/>
        <end position="437"/>
    </location>
</feature>
<keyword evidence="6" id="KW-0521">NADP</keyword>
<dbReference type="Pfam" id="PF01513">
    <property type="entry name" value="NAD_kinase"/>
    <property type="match status" value="1"/>
</dbReference>
<evidence type="ECO:0000256" key="1">
    <source>
        <dbReference type="ARBA" id="ARBA00010995"/>
    </source>
</evidence>
<comment type="similarity">
    <text evidence="1">Belongs to the NAD kinase family.</text>
</comment>
<dbReference type="Pfam" id="PF20143">
    <property type="entry name" value="NAD_kinase_C"/>
    <property type="match status" value="1"/>
</dbReference>
<dbReference type="AlphaFoldDB" id="A0A316ZBB5"/>
<organism evidence="9 10">
    <name type="scientific">Tilletiopsis washingtonensis</name>
    <dbReference type="NCBI Taxonomy" id="58919"/>
    <lineage>
        <taxon>Eukaryota</taxon>
        <taxon>Fungi</taxon>
        <taxon>Dikarya</taxon>
        <taxon>Basidiomycota</taxon>
        <taxon>Ustilaginomycotina</taxon>
        <taxon>Exobasidiomycetes</taxon>
        <taxon>Entylomatales</taxon>
        <taxon>Entylomatales incertae sedis</taxon>
        <taxon>Tilletiopsis</taxon>
    </lineage>
</organism>
<proteinExistence type="inferred from homology"/>
<sequence>MLGLAQARTSLRRSAGDCARVASRSGASSSGSSSAPRLSQVQLRAHTRAAAAARRALATTATASKASAPAAAPLHRTRAQLSDLPDKVLVRTGPLGRLSKVLSPRISASITTRVGSSFGGNHSLEWQSAPRNILVVQKRDAKASEAAVRIAEHLAKEQPQMNVIVEAQTFAELHARLPNLVLVRPEERKLLADKVDMVLTLGGDGTILHASSLFDDAAVPPVLSFSMGTLGFLLPYHIDSFADALRDIFAGSASLLLRMRLHLTKHAADGTLLPTADGRLGDVHLMNEVTLHRGREPHLTMIDAFVDGRHLTQAISDGLIVATPTGSTAYSLSAGGPIVHPSVQNLILTPICPRSLSFRTVLLPSDSTVQLKISRTSRAAAELTVDGRDMGLLRPGEFLQVGMSPFPIPCVNRSTPTSALSPRPEPPLLEGGGAQGVVHRSERGEDDWVRDINTLLKFNTSFGKLPNE</sequence>
<dbReference type="GeneID" id="37270068"/>
<dbReference type="PANTHER" id="PTHR20275:SF26">
    <property type="entry name" value="NADH KINASE POS5, MITOCHONDRIAL"/>
    <property type="match status" value="1"/>
</dbReference>
<keyword evidence="3" id="KW-0547">Nucleotide-binding</keyword>
<evidence type="ECO:0000313" key="9">
    <source>
        <dbReference type="EMBL" id="PWN97555.1"/>
    </source>
</evidence>
<reference evidence="9 10" key="1">
    <citation type="journal article" date="2018" name="Mol. Biol. Evol.">
        <title>Broad Genomic Sampling Reveals a Smut Pathogenic Ancestry of the Fungal Clade Ustilaginomycotina.</title>
        <authorList>
            <person name="Kijpornyongpan T."/>
            <person name="Mondo S.J."/>
            <person name="Barry K."/>
            <person name="Sandor L."/>
            <person name="Lee J."/>
            <person name="Lipzen A."/>
            <person name="Pangilinan J."/>
            <person name="LaButti K."/>
            <person name="Hainaut M."/>
            <person name="Henrissat B."/>
            <person name="Grigoriev I.V."/>
            <person name="Spatafora J.W."/>
            <person name="Aime M.C."/>
        </authorList>
    </citation>
    <scope>NUCLEOTIDE SEQUENCE [LARGE SCALE GENOMIC DNA]</scope>
    <source>
        <strain evidence="9 10">MCA 4186</strain>
    </source>
</reference>
<protein>
    <submittedName>
        <fullName evidence="9">ATP-NAD kinase</fullName>
    </submittedName>
</protein>
<dbReference type="GO" id="GO:0003951">
    <property type="term" value="F:NAD+ kinase activity"/>
    <property type="evidence" value="ECO:0007669"/>
    <property type="project" value="InterPro"/>
</dbReference>
<accession>A0A316ZBB5</accession>
<keyword evidence="7" id="KW-0520">NAD</keyword>
<dbReference type="FunFam" id="2.60.200.30:FF:000009">
    <property type="entry name" value="Poly(P)/ATP NAD kinase"/>
    <property type="match status" value="1"/>
</dbReference>
<dbReference type="EMBL" id="KZ819294">
    <property type="protein sequence ID" value="PWN97555.1"/>
    <property type="molecule type" value="Genomic_DNA"/>
</dbReference>
<dbReference type="InterPro" id="IPR002504">
    <property type="entry name" value="NADK"/>
</dbReference>
<evidence type="ECO:0000256" key="6">
    <source>
        <dbReference type="ARBA" id="ARBA00022857"/>
    </source>
</evidence>
<dbReference type="HAMAP" id="MF_00361">
    <property type="entry name" value="NAD_kinase"/>
    <property type="match status" value="1"/>
</dbReference>
<dbReference type="SUPFAM" id="SSF111331">
    <property type="entry name" value="NAD kinase/diacylglycerol kinase-like"/>
    <property type="match status" value="1"/>
</dbReference>
<keyword evidence="5" id="KW-0067">ATP-binding</keyword>
<keyword evidence="2" id="KW-0808">Transferase</keyword>
<dbReference type="Gene3D" id="3.40.50.10330">
    <property type="entry name" value="Probable inorganic polyphosphate/atp-NAD kinase, domain 1"/>
    <property type="match status" value="1"/>
</dbReference>
<keyword evidence="10" id="KW-1185">Reference proteome</keyword>
<dbReference type="PANTHER" id="PTHR20275">
    <property type="entry name" value="NAD KINASE"/>
    <property type="match status" value="1"/>
</dbReference>
<dbReference type="RefSeq" id="XP_025597834.1">
    <property type="nucleotide sequence ID" value="XM_025742524.1"/>
</dbReference>
<dbReference type="GO" id="GO:0019674">
    <property type="term" value="P:NAD+ metabolic process"/>
    <property type="evidence" value="ECO:0007669"/>
    <property type="project" value="InterPro"/>
</dbReference>
<evidence type="ECO:0000256" key="3">
    <source>
        <dbReference type="ARBA" id="ARBA00022741"/>
    </source>
</evidence>
<evidence type="ECO:0000256" key="8">
    <source>
        <dbReference type="SAM" id="MobiDB-lite"/>
    </source>
</evidence>
<dbReference type="InterPro" id="IPR016064">
    <property type="entry name" value="NAD/diacylglycerol_kinase_sf"/>
</dbReference>
<dbReference type="GO" id="GO:0006741">
    <property type="term" value="P:NADP+ biosynthetic process"/>
    <property type="evidence" value="ECO:0007669"/>
    <property type="project" value="InterPro"/>
</dbReference>
<dbReference type="Proteomes" id="UP000245946">
    <property type="component" value="Unassembled WGS sequence"/>
</dbReference>
<evidence type="ECO:0000256" key="5">
    <source>
        <dbReference type="ARBA" id="ARBA00022840"/>
    </source>
</evidence>
<dbReference type="GO" id="GO:0005524">
    <property type="term" value="F:ATP binding"/>
    <property type="evidence" value="ECO:0007669"/>
    <property type="project" value="UniProtKB-KW"/>
</dbReference>
<evidence type="ECO:0000256" key="2">
    <source>
        <dbReference type="ARBA" id="ARBA00022679"/>
    </source>
</evidence>
<dbReference type="InterPro" id="IPR017438">
    <property type="entry name" value="ATP-NAD_kinase_N"/>
</dbReference>
<feature type="compositionally biased region" description="Low complexity" evidence="8">
    <location>
        <begin position="19"/>
        <end position="35"/>
    </location>
</feature>
<evidence type="ECO:0000313" key="10">
    <source>
        <dbReference type="Proteomes" id="UP000245946"/>
    </source>
</evidence>
<feature type="region of interest" description="Disordered" evidence="8">
    <location>
        <begin position="1"/>
        <end position="46"/>
    </location>
</feature>
<keyword evidence="4 9" id="KW-0418">Kinase</keyword>
<gene>
    <name evidence="9" type="ORF">FA09DRAFT_330239</name>
</gene>
<dbReference type="OrthoDB" id="24581at2759"/>
<name>A0A316ZBB5_9BASI</name>